<keyword evidence="3" id="KW-1185">Reference proteome</keyword>
<gene>
    <name evidence="2" type="ORF">ACFP1L_13670</name>
</gene>
<comment type="caution">
    <text evidence="2">The sequence shown here is derived from an EMBL/GenBank/DDBJ whole genome shotgun (WGS) entry which is preliminary data.</text>
</comment>
<dbReference type="PANTHER" id="PTHR13504">
    <property type="entry name" value="FIDO DOMAIN-CONTAINING PROTEIN DDB_G0283145"/>
    <property type="match status" value="1"/>
</dbReference>
<organism evidence="2 3">
    <name type="scientific">Lactiplantibacillus nangangensis</name>
    <dbReference type="NCBI Taxonomy" id="2559917"/>
    <lineage>
        <taxon>Bacteria</taxon>
        <taxon>Bacillati</taxon>
        <taxon>Bacillota</taxon>
        <taxon>Bacilli</taxon>
        <taxon>Lactobacillales</taxon>
        <taxon>Lactobacillaceae</taxon>
        <taxon>Lactiplantibacillus</taxon>
    </lineage>
</organism>
<reference evidence="3" key="1">
    <citation type="journal article" date="2019" name="Int. J. Syst. Evol. Microbiol.">
        <title>The Global Catalogue of Microorganisms (GCM) 10K type strain sequencing project: providing services to taxonomists for standard genome sequencing and annotation.</title>
        <authorList>
            <consortium name="The Broad Institute Genomics Platform"/>
            <consortium name="The Broad Institute Genome Sequencing Center for Infectious Disease"/>
            <person name="Wu L."/>
            <person name="Ma J."/>
        </authorList>
    </citation>
    <scope>NUCLEOTIDE SEQUENCE [LARGE SCALE GENOMIC DNA]</scope>
    <source>
        <strain evidence="3">CCM 8930</strain>
    </source>
</reference>
<name>A0ABW1SMY1_9LACO</name>
<evidence type="ECO:0000313" key="2">
    <source>
        <dbReference type="EMBL" id="MFC6202916.1"/>
    </source>
</evidence>
<dbReference type="SUPFAM" id="SSF140931">
    <property type="entry name" value="Fic-like"/>
    <property type="match status" value="1"/>
</dbReference>
<evidence type="ECO:0000259" key="1">
    <source>
        <dbReference type="PROSITE" id="PS51459"/>
    </source>
</evidence>
<dbReference type="PROSITE" id="PS51459">
    <property type="entry name" value="FIDO"/>
    <property type="match status" value="1"/>
</dbReference>
<dbReference type="InterPro" id="IPR036597">
    <property type="entry name" value="Fido-like_dom_sf"/>
</dbReference>
<accession>A0ABW1SMY1</accession>
<dbReference type="EMBL" id="JBHSSE010000028">
    <property type="protein sequence ID" value="MFC6202916.1"/>
    <property type="molecule type" value="Genomic_DNA"/>
</dbReference>
<dbReference type="RefSeq" id="WP_137615969.1">
    <property type="nucleotide sequence ID" value="NZ_BJDI01000005.1"/>
</dbReference>
<dbReference type="Gene3D" id="1.10.3290.10">
    <property type="entry name" value="Fido-like domain"/>
    <property type="match status" value="1"/>
</dbReference>
<dbReference type="InterPro" id="IPR003812">
    <property type="entry name" value="Fido"/>
</dbReference>
<proteinExistence type="predicted"/>
<feature type="domain" description="Fido" evidence="1">
    <location>
        <begin position="109"/>
        <end position="267"/>
    </location>
</feature>
<dbReference type="PANTHER" id="PTHR13504:SF33">
    <property type="entry name" value="FIC FAMILY PROTEIN"/>
    <property type="match status" value="1"/>
</dbReference>
<protein>
    <submittedName>
        <fullName evidence="2">Fic family protein</fullName>
    </submittedName>
</protein>
<dbReference type="Pfam" id="PF02661">
    <property type="entry name" value="Fic"/>
    <property type="match status" value="1"/>
</dbReference>
<sequence length="351" mass="39418">MKKFDYQTLNKLVITPMMTKKISQISEYRGQISAAQLQANTAALTRLVAVAKIQSTDASNRIEGIYTSSTRLRLIMAKKTMPHDRSEAEISGYRDVLSLIHEQYAYIPMTASTILTLHKHLFSFTASSWGGKFKDIDNQIMARHTDGTEVVRFTPPAAYLTPALVESLCDNFRQALQADTLPTLLLCGAFVFDFVSIHPFRDGNGRLSRLLMLLVLYQADYGVGRYISLEALIEKTKSQYYQALEVSSEGWLQDTNDYQAFLDYFLSVVLQAYRDLAERLAPSVEPEKVTAPVLILQGLQNELRPLTKRELIALIPKYSQVSIERGLHQLVVAGKIRKVGAGRATSYVLVI</sequence>
<dbReference type="InterPro" id="IPR040198">
    <property type="entry name" value="Fido_containing"/>
</dbReference>
<dbReference type="Proteomes" id="UP001596171">
    <property type="component" value="Unassembled WGS sequence"/>
</dbReference>
<evidence type="ECO:0000313" key="3">
    <source>
        <dbReference type="Proteomes" id="UP001596171"/>
    </source>
</evidence>